<keyword evidence="7" id="KW-0413">Isomerase</keyword>
<dbReference type="InterPro" id="IPR018050">
    <property type="entry name" value="Pmannose_isomerase-type1_CS"/>
</dbReference>
<dbReference type="InterPro" id="IPR001250">
    <property type="entry name" value="Man6P_Isoase-1"/>
</dbReference>
<evidence type="ECO:0000313" key="16">
    <source>
        <dbReference type="Proteomes" id="UP000791440"/>
    </source>
</evidence>
<organism evidence="15 16">
    <name type="scientific">Manduca sexta</name>
    <name type="common">Tobacco hawkmoth</name>
    <name type="synonym">Tobacco hornworm</name>
    <dbReference type="NCBI Taxonomy" id="7130"/>
    <lineage>
        <taxon>Eukaryota</taxon>
        <taxon>Metazoa</taxon>
        <taxon>Ecdysozoa</taxon>
        <taxon>Arthropoda</taxon>
        <taxon>Hexapoda</taxon>
        <taxon>Insecta</taxon>
        <taxon>Pterygota</taxon>
        <taxon>Neoptera</taxon>
        <taxon>Endopterygota</taxon>
        <taxon>Lepidoptera</taxon>
        <taxon>Glossata</taxon>
        <taxon>Ditrysia</taxon>
        <taxon>Bombycoidea</taxon>
        <taxon>Sphingidae</taxon>
        <taxon>Sphinginae</taxon>
        <taxon>Sphingini</taxon>
        <taxon>Manduca</taxon>
    </lineage>
</organism>
<name>A0A921Z9B5_MANSE</name>
<sequence length="404" mass="45136">MELQCKVQHYEWGKLGYDSTIAKLLQCADPSISIDPAKPYAELWMGTHPNGPSIITERNVLLSDYIKDNLDAIGPAVRKKFGVEVPFLFKVLSIRKALSIQAHPEKEHAEELHKNFPDLYKDANHKPELAIALTPFEALCGFRPLSEIKEFLKKLPELNKMLPKETVDALLSHEEQGDSGKVLKPVFHALMTCEKDVVANGLLNTLKKLAKKDSSTQAALHYQLLKKLHEDFPGDVGCWAVYFLNYMQLQPGQAIFLKPNLPHAYLSGDCIECMACSDNIVRAGLTPKYIDVPTLVEMLDYSSYAKAQLMFNPTLEDSHSCIWRPPVPDFAVIKIRVENEEPYNTQIRPSPSLILITSGSGTACDTEPIRARPGVVIFLKASRQLTLTPDAGDHLEAYQAICNV</sequence>
<dbReference type="EC" id="5.3.1.8" evidence="4"/>
<dbReference type="EMBL" id="JH668442">
    <property type="protein sequence ID" value="KAG6453374.1"/>
    <property type="molecule type" value="Genomic_DNA"/>
</dbReference>
<dbReference type="PANTHER" id="PTHR10309:SF0">
    <property type="entry name" value="MANNOSE-6-PHOSPHATE ISOMERASE"/>
    <property type="match status" value="1"/>
</dbReference>
<dbReference type="PRINTS" id="PR00714">
    <property type="entry name" value="MAN6PISMRASE"/>
</dbReference>
<reference evidence="15" key="1">
    <citation type="journal article" date="2016" name="Insect Biochem. Mol. Biol.">
        <title>Multifaceted biological insights from a draft genome sequence of the tobacco hornworm moth, Manduca sexta.</title>
        <authorList>
            <person name="Kanost M.R."/>
            <person name="Arrese E.L."/>
            <person name="Cao X."/>
            <person name="Chen Y.R."/>
            <person name="Chellapilla S."/>
            <person name="Goldsmith M.R."/>
            <person name="Grosse-Wilde E."/>
            <person name="Heckel D.G."/>
            <person name="Herndon N."/>
            <person name="Jiang H."/>
            <person name="Papanicolaou A."/>
            <person name="Qu J."/>
            <person name="Soulages J.L."/>
            <person name="Vogel H."/>
            <person name="Walters J."/>
            <person name="Waterhouse R.M."/>
            <person name="Ahn S.J."/>
            <person name="Almeida F.C."/>
            <person name="An C."/>
            <person name="Aqrawi P."/>
            <person name="Bretschneider A."/>
            <person name="Bryant W.B."/>
            <person name="Bucks S."/>
            <person name="Chao H."/>
            <person name="Chevignon G."/>
            <person name="Christen J.M."/>
            <person name="Clarke D.F."/>
            <person name="Dittmer N.T."/>
            <person name="Ferguson L.C.F."/>
            <person name="Garavelou S."/>
            <person name="Gordon K.H.J."/>
            <person name="Gunaratna R.T."/>
            <person name="Han Y."/>
            <person name="Hauser F."/>
            <person name="He Y."/>
            <person name="Heidel-Fischer H."/>
            <person name="Hirsh A."/>
            <person name="Hu Y."/>
            <person name="Jiang H."/>
            <person name="Kalra D."/>
            <person name="Klinner C."/>
            <person name="Konig C."/>
            <person name="Kovar C."/>
            <person name="Kroll A.R."/>
            <person name="Kuwar S.S."/>
            <person name="Lee S.L."/>
            <person name="Lehman R."/>
            <person name="Li K."/>
            <person name="Li Z."/>
            <person name="Liang H."/>
            <person name="Lovelace S."/>
            <person name="Lu Z."/>
            <person name="Mansfield J.H."/>
            <person name="McCulloch K.J."/>
            <person name="Mathew T."/>
            <person name="Morton B."/>
            <person name="Muzny D.M."/>
            <person name="Neunemann D."/>
            <person name="Ongeri F."/>
            <person name="Pauchet Y."/>
            <person name="Pu L.L."/>
            <person name="Pyrousis I."/>
            <person name="Rao X.J."/>
            <person name="Redding A."/>
            <person name="Roesel C."/>
            <person name="Sanchez-Gracia A."/>
            <person name="Schaack S."/>
            <person name="Shukla A."/>
            <person name="Tetreau G."/>
            <person name="Wang Y."/>
            <person name="Xiong G.H."/>
            <person name="Traut W."/>
            <person name="Walsh T.K."/>
            <person name="Worley K.C."/>
            <person name="Wu D."/>
            <person name="Wu W."/>
            <person name="Wu Y.Q."/>
            <person name="Zhang X."/>
            <person name="Zou Z."/>
            <person name="Zucker H."/>
            <person name="Briscoe A.D."/>
            <person name="Burmester T."/>
            <person name="Clem R.J."/>
            <person name="Feyereisen R."/>
            <person name="Grimmelikhuijzen C.J.P."/>
            <person name="Hamodrakas S.J."/>
            <person name="Hansson B.S."/>
            <person name="Huguet E."/>
            <person name="Jermiin L.S."/>
            <person name="Lan Q."/>
            <person name="Lehman H.K."/>
            <person name="Lorenzen M."/>
            <person name="Merzendorfer H."/>
            <person name="Michalopoulos I."/>
            <person name="Morton D.B."/>
            <person name="Muthukrishnan S."/>
            <person name="Oakeshott J.G."/>
            <person name="Palmer W."/>
            <person name="Park Y."/>
            <person name="Passarelli A.L."/>
            <person name="Rozas J."/>
            <person name="Schwartz L.M."/>
            <person name="Smith W."/>
            <person name="Southgate A."/>
            <person name="Vilcinskas A."/>
            <person name="Vogt R."/>
            <person name="Wang P."/>
            <person name="Werren J."/>
            <person name="Yu X.Q."/>
            <person name="Zhou J.J."/>
            <person name="Brown S.J."/>
            <person name="Scherer S.E."/>
            <person name="Richards S."/>
            <person name="Blissard G.W."/>
        </authorList>
    </citation>
    <scope>NUCLEOTIDE SEQUENCE</scope>
</reference>
<dbReference type="InterPro" id="IPR011051">
    <property type="entry name" value="RmlC_Cupin_sf"/>
</dbReference>
<dbReference type="SUPFAM" id="SSF51182">
    <property type="entry name" value="RmlC-like cupins"/>
    <property type="match status" value="1"/>
</dbReference>
<evidence type="ECO:0000256" key="12">
    <source>
        <dbReference type="RuleBase" id="RU004248"/>
    </source>
</evidence>
<dbReference type="InterPro" id="IPR016305">
    <property type="entry name" value="Mannose-6-P_Isomerase"/>
</dbReference>
<protein>
    <recommendedName>
        <fullName evidence="4">mannose-6-phosphate isomerase</fullName>
        <ecNumber evidence="4">5.3.1.8</ecNumber>
    </recommendedName>
    <alternativeName>
        <fullName evidence="8">Phosphohexomutase</fullName>
    </alternativeName>
    <alternativeName>
        <fullName evidence="9">Phosphomannose isomerase</fullName>
    </alternativeName>
</protein>
<evidence type="ECO:0000256" key="5">
    <source>
        <dbReference type="ARBA" id="ARBA00022723"/>
    </source>
</evidence>
<dbReference type="InterPro" id="IPR046458">
    <property type="entry name" value="PMI_typeI_hel"/>
</dbReference>
<dbReference type="OrthoDB" id="6605218at2759"/>
<dbReference type="Pfam" id="PF20512">
    <property type="entry name" value="PMI_typeI_hel"/>
    <property type="match status" value="1"/>
</dbReference>
<evidence type="ECO:0000256" key="7">
    <source>
        <dbReference type="ARBA" id="ARBA00023235"/>
    </source>
</evidence>
<comment type="caution">
    <text evidence="15">The sequence shown here is derived from an EMBL/GenBank/DDBJ whole genome shotgun (WGS) entry which is preliminary data.</text>
</comment>
<keyword evidence="6 11" id="KW-0862">Zinc</keyword>
<dbReference type="Gene3D" id="2.60.120.10">
    <property type="entry name" value="Jelly Rolls"/>
    <property type="match status" value="2"/>
</dbReference>
<dbReference type="InterPro" id="IPR046457">
    <property type="entry name" value="PMI_typeI_cat"/>
</dbReference>
<feature type="binding site" evidence="11">
    <location>
        <position position="103"/>
    </location>
    <ligand>
        <name>Zn(2+)</name>
        <dbReference type="ChEBI" id="CHEBI:29105"/>
    </ligand>
</feature>
<feature type="binding site" evidence="11">
    <location>
        <position position="101"/>
    </location>
    <ligand>
        <name>Zn(2+)</name>
        <dbReference type="ChEBI" id="CHEBI:29105"/>
    </ligand>
</feature>
<feature type="binding site" evidence="11">
    <location>
        <position position="128"/>
    </location>
    <ligand>
        <name>Zn(2+)</name>
        <dbReference type="ChEBI" id="CHEBI:29105"/>
    </ligand>
</feature>
<feature type="active site" evidence="10">
    <location>
        <position position="282"/>
    </location>
</feature>
<evidence type="ECO:0000256" key="10">
    <source>
        <dbReference type="PIRSR" id="PIRSR001480-1"/>
    </source>
</evidence>
<dbReference type="InterPro" id="IPR014710">
    <property type="entry name" value="RmlC-like_jellyroll"/>
</dbReference>
<evidence type="ECO:0000256" key="9">
    <source>
        <dbReference type="ARBA" id="ARBA00030762"/>
    </source>
</evidence>
<feature type="domain" description="Phosphomannose isomerase type I helical insertion" evidence="14">
    <location>
        <begin position="167"/>
        <end position="244"/>
    </location>
</feature>
<dbReference type="GO" id="GO:0005975">
    <property type="term" value="P:carbohydrate metabolic process"/>
    <property type="evidence" value="ECO:0007669"/>
    <property type="project" value="InterPro"/>
</dbReference>
<evidence type="ECO:0000259" key="14">
    <source>
        <dbReference type="Pfam" id="PF20512"/>
    </source>
</evidence>
<evidence type="ECO:0000259" key="13">
    <source>
        <dbReference type="Pfam" id="PF20511"/>
    </source>
</evidence>
<comment type="similarity">
    <text evidence="3">Belongs to the mannose-6-phosphate isomerase type 1 family.</text>
</comment>
<dbReference type="GO" id="GO:0008270">
    <property type="term" value="F:zinc ion binding"/>
    <property type="evidence" value="ECO:0007669"/>
    <property type="project" value="InterPro"/>
</dbReference>
<dbReference type="CDD" id="cd07011">
    <property type="entry name" value="cupin_PMI_type_I_N"/>
    <property type="match status" value="1"/>
</dbReference>
<feature type="binding site" evidence="11">
    <location>
        <position position="263"/>
    </location>
    <ligand>
        <name>Zn(2+)</name>
        <dbReference type="ChEBI" id="CHEBI:29105"/>
    </ligand>
</feature>
<dbReference type="AlphaFoldDB" id="A0A921Z9B5"/>
<comment type="pathway">
    <text evidence="2 12">Nucleotide-sugar biosynthesis; GDP-alpha-D-mannose biosynthesis; alpha-D-mannose 1-phosphate from D-fructose 6-phosphate: step 1/2.</text>
</comment>
<dbReference type="GO" id="GO:0009298">
    <property type="term" value="P:GDP-mannose biosynthetic process"/>
    <property type="evidence" value="ECO:0007669"/>
    <property type="project" value="InterPro"/>
</dbReference>
<dbReference type="EMBL" id="JH668442">
    <property type="protein sequence ID" value="KAG6453375.1"/>
    <property type="molecule type" value="Genomic_DNA"/>
</dbReference>
<gene>
    <name evidence="15" type="ORF">O3G_MSEX008126</name>
</gene>
<evidence type="ECO:0000256" key="1">
    <source>
        <dbReference type="ARBA" id="ARBA00000757"/>
    </source>
</evidence>
<evidence type="ECO:0000256" key="3">
    <source>
        <dbReference type="ARBA" id="ARBA00010772"/>
    </source>
</evidence>
<evidence type="ECO:0000256" key="4">
    <source>
        <dbReference type="ARBA" id="ARBA00011956"/>
    </source>
</evidence>
<dbReference type="PROSITE" id="PS00966">
    <property type="entry name" value="PMI_I_2"/>
    <property type="match status" value="1"/>
</dbReference>
<proteinExistence type="inferred from homology"/>
<comment type="catalytic activity">
    <reaction evidence="1">
        <text>D-mannose 6-phosphate = D-fructose 6-phosphate</text>
        <dbReference type="Rhea" id="RHEA:12356"/>
        <dbReference type="ChEBI" id="CHEBI:58735"/>
        <dbReference type="ChEBI" id="CHEBI:61527"/>
        <dbReference type="EC" id="5.3.1.8"/>
    </reaction>
</comment>
<dbReference type="GO" id="GO:0005829">
    <property type="term" value="C:cytosol"/>
    <property type="evidence" value="ECO:0007669"/>
    <property type="project" value="TreeGrafter"/>
</dbReference>
<evidence type="ECO:0000256" key="2">
    <source>
        <dbReference type="ARBA" id="ARBA00004666"/>
    </source>
</evidence>
<accession>A0A921Z9B5</accession>
<evidence type="ECO:0000256" key="8">
    <source>
        <dbReference type="ARBA" id="ARBA00029741"/>
    </source>
</evidence>
<comment type="cofactor">
    <cofactor evidence="11">
        <name>Zn(2+)</name>
        <dbReference type="ChEBI" id="CHEBI:29105"/>
    </cofactor>
    <text evidence="11">Binds 1 zinc ion per subunit.</text>
</comment>
<dbReference type="PANTHER" id="PTHR10309">
    <property type="entry name" value="MANNOSE-6-PHOSPHATE ISOMERASE"/>
    <property type="match status" value="1"/>
</dbReference>
<feature type="domain" description="Phosphomannose isomerase type I catalytic" evidence="13">
    <location>
        <begin position="2"/>
        <end position="145"/>
    </location>
</feature>
<evidence type="ECO:0000256" key="6">
    <source>
        <dbReference type="ARBA" id="ARBA00022833"/>
    </source>
</evidence>
<dbReference type="NCBIfam" id="TIGR00218">
    <property type="entry name" value="manA"/>
    <property type="match status" value="1"/>
</dbReference>
<dbReference type="Proteomes" id="UP000791440">
    <property type="component" value="Unassembled WGS sequence"/>
</dbReference>
<evidence type="ECO:0000313" key="15">
    <source>
        <dbReference type="EMBL" id="KAG6453375.1"/>
    </source>
</evidence>
<evidence type="ECO:0000256" key="11">
    <source>
        <dbReference type="PIRSR" id="PIRSR001480-2"/>
    </source>
</evidence>
<keyword evidence="5 11" id="KW-0479">Metal-binding</keyword>
<dbReference type="GO" id="GO:0004476">
    <property type="term" value="F:mannose-6-phosphate isomerase activity"/>
    <property type="evidence" value="ECO:0007669"/>
    <property type="project" value="UniProtKB-EC"/>
</dbReference>
<dbReference type="PROSITE" id="PS00965">
    <property type="entry name" value="PMI_I_1"/>
    <property type="match status" value="1"/>
</dbReference>
<reference evidence="15" key="2">
    <citation type="submission" date="2020-12" db="EMBL/GenBank/DDBJ databases">
        <authorList>
            <person name="Kanost M."/>
        </authorList>
    </citation>
    <scope>NUCLEOTIDE SEQUENCE</scope>
</reference>
<keyword evidence="16" id="KW-1185">Reference proteome</keyword>
<dbReference type="PIRSF" id="PIRSF001480">
    <property type="entry name" value="Mannose-6-phosphate_isomerase"/>
    <property type="match status" value="1"/>
</dbReference>
<dbReference type="Gene3D" id="1.10.441.10">
    <property type="entry name" value="Phosphomannose Isomerase, domain 2"/>
    <property type="match status" value="1"/>
</dbReference>
<dbReference type="Pfam" id="PF20511">
    <property type="entry name" value="PMI_typeI_cat"/>
    <property type="match status" value="1"/>
</dbReference>